<evidence type="ECO:0000256" key="2">
    <source>
        <dbReference type="ARBA" id="ARBA00018769"/>
    </source>
</evidence>
<proteinExistence type="predicted"/>
<dbReference type="InterPro" id="IPR013149">
    <property type="entry name" value="ADH-like_C"/>
</dbReference>
<comment type="caution">
    <text evidence="16">The sequence shown here is derived from an EMBL/GenBank/DDBJ whole genome shotgun (WGS) entry which is preliminary data.</text>
</comment>
<dbReference type="GO" id="GO:0006633">
    <property type="term" value="P:fatty acid biosynthetic process"/>
    <property type="evidence" value="ECO:0007669"/>
    <property type="project" value="UniProtKB-KW"/>
</dbReference>
<dbReference type="EC" id="2.3.1.85" evidence="1"/>
<dbReference type="InterPro" id="IPR050091">
    <property type="entry name" value="PKS_NRPS_Biosynth_Enz"/>
</dbReference>
<dbReference type="AlphaFoldDB" id="A0A8J2L1E0"/>
<dbReference type="Pfam" id="PF16197">
    <property type="entry name" value="KAsynt_C_assoc"/>
    <property type="match status" value="1"/>
</dbReference>
<dbReference type="OrthoDB" id="329835at2759"/>
<keyword evidence="8" id="KW-0521">NADP</keyword>
<dbReference type="InterPro" id="IPR020843">
    <property type="entry name" value="ER"/>
</dbReference>
<evidence type="ECO:0000256" key="7">
    <source>
        <dbReference type="ARBA" id="ARBA00022832"/>
    </source>
</evidence>
<evidence type="ECO:0000256" key="4">
    <source>
        <dbReference type="ARBA" id="ARBA00022516"/>
    </source>
</evidence>
<evidence type="ECO:0000256" key="12">
    <source>
        <dbReference type="ARBA" id="ARBA00023160"/>
    </source>
</evidence>
<dbReference type="InterPro" id="IPR020841">
    <property type="entry name" value="PKS_Beta-ketoAc_synthase_dom"/>
</dbReference>
<keyword evidence="13" id="KW-0511">Multifunctional enzyme</keyword>
<evidence type="ECO:0000256" key="11">
    <source>
        <dbReference type="ARBA" id="ARBA00023098"/>
    </source>
</evidence>
<keyword evidence="5" id="KW-0808">Transferase</keyword>
<name>A0A8J2L1E0_9HEXA</name>
<keyword evidence="6" id="KW-0378">Hydrolase</keyword>
<reference evidence="16" key="1">
    <citation type="submission" date="2021-06" db="EMBL/GenBank/DDBJ databases">
        <authorList>
            <person name="Hodson N. C."/>
            <person name="Mongue J. A."/>
            <person name="Jaron S. K."/>
        </authorList>
    </citation>
    <scope>NUCLEOTIDE SEQUENCE</scope>
</reference>
<dbReference type="GO" id="GO:0016787">
    <property type="term" value="F:hydrolase activity"/>
    <property type="evidence" value="ECO:0007669"/>
    <property type="project" value="UniProtKB-KW"/>
</dbReference>
<keyword evidence="12" id="KW-0275">Fatty acid biosynthesis</keyword>
<dbReference type="Pfam" id="PF00109">
    <property type="entry name" value="ketoacyl-synt"/>
    <property type="match status" value="1"/>
</dbReference>
<dbReference type="InterPro" id="IPR018201">
    <property type="entry name" value="Ketoacyl_synth_AS"/>
</dbReference>
<dbReference type="CDD" id="cd05195">
    <property type="entry name" value="enoyl_red"/>
    <property type="match status" value="1"/>
</dbReference>
<evidence type="ECO:0000256" key="9">
    <source>
        <dbReference type="ARBA" id="ARBA00023002"/>
    </source>
</evidence>
<dbReference type="PROSITE" id="PS00606">
    <property type="entry name" value="KS3_1"/>
    <property type="match status" value="1"/>
</dbReference>
<evidence type="ECO:0000256" key="3">
    <source>
        <dbReference type="ARBA" id="ARBA00022450"/>
    </source>
</evidence>
<keyword evidence="3" id="KW-0596">Phosphopantetheine</keyword>
<feature type="domain" description="Ketosynthase family 3 (KS3)" evidence="15">
    <location>
        <begin position="1"/>
        <end position="334"/>
    </location>
</feature>
<dbReference type="GO" id="GO:0004315">
    <property type="term" value="F:3-oxoacyl-[acyl-carrier-protein] synthase activity"/>
    <property type="evidence" value="ECO:0007669"/>
    <property type="project" value="InterPro"/>
</dbReference>
<keyword evidence="9" id="KW-0560">Oxidoreductase</keyword>
<evidence type="ECO:0000256" key="14">
    <source>
        <dbReference type="ARBA" id="ARBA00044883"/>
    </source>
</evidence>
<keyword evidence="11" id="KW-0443">Lipid metabolism</keyword>
<evidence type="ECO:0000256" key="8">
    <source>
        <dbReference type="ARBA" id="ARBA00022857"/>
    </source>
</evidence>
<dbReference type="PANTHER" id="PTHR43775:SF7">
    <property type="entry name" value="FATTY ACID SYNTHASE"/>
    <property type="match status" value="1"/>
</dbReference>
<dbReference type="PROSITE" id="PS52004">
    <property type="entry name" value="KS3_2"/>
    <property type="match status" value="1"/>
</dbReference>
<dbReference type="Proteomes" id="UP000708208">
    <property type="component" value="Unassembled WGS sequence"/>
</dbReference>
<dbReference type="GO" id="GO:0016491">
    <property type="term" value="F:oxidoreductase activity"/>
    <property type="evidence" value="ECO:0007669"/>
    <property type="project" value="UniProtKB-KW"/>
</dbReference>
<comment type="catalytic activity">
    <reaction evidence="14">
        <text>acetyl-CoA + n malonyl-CoA + 2n NADPH + 2n H(+) = a long-chain fatty acid + (n+1) CoA + n CO2 + 2n NADP(+).</text>
        <dbReference type="EC" id="2.3.1.85"/>
    </reaction>
</comment>
<dbReference type="Pfam" id="PF00107">
    <property type="entry name" value="ADH_zinc_N"/>
    <property type="match status" value="1"/>
</dbReference>
<gene>
    <name evidence="16" type="ORF">AFUS01_LOCUS33827</name>
</gene>
<evidence type="ECO:0000256" key="13">
    <source>
        <dbReference type="ARBA" id="ARBA00023268"/>
    </source>
</evidence>
<dbReference type="SMART" id="SM00829">
    <property type="entry name" value="PKS_ER"/>
    <property type="match status" value="1"/>
</dbReference>
<keyword evidence="7" id="KW-0276">Fatty acid metabolism</keyword>
<keyword evidence="4" id="KW-0444">Lipid biosynthesis</keyword>
<keyword evidence="17" id="KW-1185">Reference proteome</keyword>
<feature type="non-terminal residue" evidence="16">
    <location>
        <position position="1"/>
    </location>
</feature>
<keyword evidence="10" id="KW-0520">NAD</keyword>
<evidence type="ECO:0000256" key="10">
    <source>
        <dbReference type="ARBA" id="ARBA00023027"/>
    </source>
</evidence>
<evidence type="ECO:0000259" key="15">
    <source>
        <dbReference type="PROSITE" id="PS52004"/>
    </source>
</evidence>
<dbReference type="InterPro" id="IPR014031">
    <property type="entry name" value="Ketoacyl_synth_C"/>
</dbReference>
<evidence type="ECO:0000313" key="16">
    <source>
        <dbReference type="EMBL" id="CAG7823623.1"/>
    </source>
</evidence>
<evidence type="ECO:0000256" key="5">
    <source>
        <dbReference type="ARBA" id="ARBA00022679"/>
    </source>
</evidence>
<dbReference type="InterPro" id="IPR032821">
    <property type="entry name" value="PKS_assoc"/>
</dbReference>
<dbReference type="Pfam" id="PF02801">
    <property type="entry name" value="Ketoacyl-synt_C"/>
    <property type="match status" value="1"/>
</dbReference>
<accession>A0A8J2L1E0</accession>
<evidence type="ECO:0000313" key="17">
    <source>
        <dbReference type="Proteomes" id="UP000708208"/>
    </source>
</evidence>
<dbReference type="SMART" id="SM00825">
    <property type="entry name" value="PKS_KS"/>
    <property type="match status" value="1"/>
</dbReference>
<dbReference type="EMBL" id="CAJVCH010530102">
    <property type="protein sequence ID" value="CAG7823623.1"/>
    <property type="molecule type" value="Genomic_DNA"/>
</dbReference>
<evidence type="ECO:0000256" key="6">
    <source>
        <dbReference type="ARBA" id="ARBA00022801"/>
    </source>
</evidence>
<dbReference type="GO" id="GO:0004312">
    <property type="term" value="F:fatty acid synthase activity"/>
    <property type="evidence" value="ECO:0007669"/>
    <property type="project" value="UniProtKB-EC"/>
</dbReference>
<protein>
    <recommendedName>
        <fullName evidence="2">Fatty acid synthase</fullName>
        <ecNumber evidence="1">2.3.1.85</ecNumber>
    </recommendedName>
</protein>
<dbReference type="InterPro" id="IPR014030">
    <property type="entry name" value="Ketoacyl_synth_N"/>
</dbReference>
<sequence length="526" mass="56949">MCISFDIRIALEVVYEAVIDAGINPKSLRGARVGVFMSSSGNDAADVWLRSTENRTGHYITGCYPCMLADRISYAFNFKGPTCVVDTGCSSSFSAIQYAMLALKNGLCDSAIVGGANINTFPYLSSAFFNFKALSSDGKCKVFDASADGFVRSEAVVAFYICRNACAKRIYATILGIKCINDGYKEDGITVPSSRSQAQLIKEVYEEAGVNPMDVFYVEAHGTGTQAGDPKEIAALDDVFCKERREPLLVGSVKSNMGHAELVSGLCGIVKVLLARRYGVIPPNLHFKTPNPECEALIKGRINVVVEATPFQGRLVGVNSFGIGGTTGHAILQFENISNSAAKWRIKTKTLLKLPPLKKTSSLAIPTLILASGRTKKAVEHLLDQAAKHFEDTDFLGLLHEVAAEAVTVPAVYSTVLYSFFIRGKLKEGERVLIHSGSGGIGMAAITIALNLKCTVYTTVGSRRKRDILKAIFPKLLEDRILDSNNGKKFKMEILRQTKGEGVDVVLNSLSQDKLKASLECLGRRG</sequence>
<dbReference type="PANTHER" id="PTHR43775">
    <property type="entry name" value="FATTY ACID SYNTHASE"/>
    <property type="match status" value="1"/>
</dbReference>
<organism evidence="16 17">
    <name type="scientific">Allacma fusca</name>
    <dbReference type="NCBI Taxonomy" id="39272"/>
    <lineage>
        <taxon>Eukaryota</taxon>
        <taxon>Metazoa</taxon>
        <taxon>Ecdysozoa</taxon>
        <taxon>Arthropoda</taxon>
        <taxon>Hexapoda</taxon>
        <taxon>Collembola</taxon>
        <taxon>Symphypleona</taxon>
        <taxon>Sminthuridae</taxon>
        <taxon>Allacma</taxon>
    </lineage>
</organism>
<dbReference type="CDD" id="cd00833">
    <property type="entry name" value="PKS"/>
    <property type="match status" value="1"/>
</dbReference>
<evidence type="ECO:0000256" key="1">
    <source>
        <dbReference type="ARBA" id="ARBA00012873"/>
    </source>
</evidence>